<keyword evidence="1" id="KW-1133">Transmembrane helix</keyword>
<evidence type="ECO:0000313" key="2">
    <source>
        <dbReference type="EMBL" id="PFG33614.1"/>
    </source>
</evidence>
<accession>A0A2A9E441</accession>
<feature type="transmembrane region" description="Helical" evidence="1">
    <location>
        <begin position="212"/>
        <end position="232"/>
    </location>
</feature>
<feature type="transmembrane region" description="Helical" evidence="1">
    <location>
        <begin position="59"/>
        <end position="83"/>
    </location>
</feature>
<proteinExistence type="predicted"/>
<dbReference type="RefSeq" id="WP_098454798.1">
    <property type="nucleotide sequence ID" value="NZ_PDJG01000001.1"/>
</dbReference>
<keyword evidence="1" id="KW-0812">Transmembrane</keyword>
<evidence type="ECO:0000313" key="3">
    <source>
        <dbReference type="Proteomes" id="UP000225548"/>
    </source>
</evidence>
<comment type="caution">
    <text evidence="2">The sequence shown here is derived from an EMBL/GenBank/DDBJ whole genome shotgun (WGS) entry which is preliminary data.</text>
</comment>
<dbReference type="OrthoDB" id="3178004at2"/>
<dbReference type="Proteomes" id="UP000225548">
    <property type="component" value="Unassembled WGS sequence"/>
</dbReference>
<sequence>MTGHTAPPPSTHRRSTTALALALPLALLGATTAVAWSWKDVLPDPVASHWGTDGVDGFASLTGAVAVPLIVGTAFVVGLWAFAWYRGALASTRRLINGTNVWLAAFLSVVTLGMLHLQKGLADAADVGGIGGVIVLALGLATVAGVLVALLTPAGAPRPTTDPVPADASRVPLGDAERAMWFRRVRGGAGLAVGFLAAAATGTLAIATGDWWMLLVPVGTVALVASMFSWIVRVDDTGLSVRSSLGIPRSHIPLDEVVQARATTVRCFAEFGGWGWRTARDGRTGILLRSGDTLEVTRTGGGIFVVTVDDAATAAGLLNTLADRVRRTDAVE</sequence>
<gene>
    <name evidence="2" type="ORF">ATL42_1493</name>
</gene>
<feature type="transmembrane region" description="Helical" evidence="1">
    <location>
        <begin position="95"/>
        <end position="117"/>
    </location>
</feature>
<name>A0A2A9E441_9MICO</name>
<evidence type="ECO:0000256" key="1">
    <source>
        <dbReference type="SAM" id="Phobius"/>
    </source>
</evidence>
<feature type="transmembrane region" description="Helical" evidence="1">
    <location>
        <begin position="129"/>
        <end position="151"/>
    </location>
</feature>
<dbReference type="EMBL" id="PDJG01000001">
    <property type="protein sequence ID" value="PFG33614.1"/>
    <property type="molecule type" value="Genomic_DNA"/>
</dbReference>
<reference evidence="2 3" key="1">
    <citation type="submission" date="2017-10" db="EMBL/GenBank/DDBJ databases">
        <title>Sequencing the genomes of 1000 actinobacteria strains.</title>
        <authorList>
            <person name="Klenk H.-P."/>
        </authorList>
    </citation>
    <scope>NUCLEOTIDE SEQUENCE [LARGE SCALE GENOMIC DNA]</scope>
    <source>
        <strain evidence="2 3">DSM 18966</strain>
    </source>
</reference>
<evidence type="ECO:0008006" key="4">
    <source>
        <dbReference type="Google" id="ProtNLM"/>
    </source>
</evidence>
<keyword evidence="1" id="KW-0472">Membrane</keyword>
<feature type="transmembrane region" description="Helical" evidence="1">
    <location>
        <begin position="188"/>
        <end position="206"/>
    </location>
</feature>
<dbReference type="AlphaFoldDB" id="A0A2A9E441"/>
<keyword evidence="3" id="KW-1185">Reference proteome</keyword>
<protein>
    <recommendedName>
        <fullName evidence="4">DUF1648 domain-containing protein</fullName>
    </recommendedName>
</protein>
<organism evidence="2 3">
    <name type="scientific">Sanguibacter antarcticus</name>
    <dbReference type="NCBI Taxonomy" id="372484"/>
    <lineage>
        <taxon>Bacteria</taxon>
        <taxon>Bacillati</taxon>
        <taxon>Actinomycetota</taxon>
        <taxon>Actinomycetes</taxon>
        <taxon>Micrococcales</taxon>
        <taxon>Sanguibacteraceae</taxon>
        <taxon>Sanguibacter</taxon>
    </lineage>
</organism>